<dbReference type="Pfam" id="PF00089">
    <property type="entry name" value="Trypsin"/>
    <property type="match status" value="1"/>
</dbReference>
<sequence>MTEVNGKPAKLQCAHMTRQLQASCGLTTQYKFCAQSPGVHECCGDSGGGLEYNDGKLYGVLSSGELIVFSGPAFFMELCYQEHRDWIHNLTSL</sequence>
<evidence type="ECO:0000313" key="2">
    <source>
        <dbReference type="EMBL" id="KAL0979860.1"/>
    </source>
</evidence>
<reference evidence="2 3" key="1">
    <citation type="submission" date="2024-06" db="EMBL/GenBank/DDBJ databases">
        <authorList>
            <person name="Pan Q."/>
            <person name="Wen M."/>
            <person name="Jouanno E."/>
            <person name="Zahm M."/>
            <person name="Klopp C."/>
            <person name="Cabau C."/>
            <person name="Louis A."/>
            <person name="Berthelot C."/>
            <person name="Parey E."/>
            <person name="Roest Crollius H."/>
            <person name="Montfort J."/>
            <person name="Robinson-Rechavi M."/>
            <person name="Bouchez O."/>
            <person name="Lampietro C."/>
            <person name="Lopez Roques C."/>
            <person name="Donnadieu C."/>
            <person name="Postlethwait J."/>
            <person name="Bobe J."/>
            <person name="Verreycken H."/>
            <person name="Guiguen Y."/>
        </authorList>
    </citation>
    <scope>NUCLEOTIDE SEQUENCE [LARGE SCALE GENOMIC DNA]</scope>
    <source>
        <strain evidence="2">Up_M1</strain>
        <tissue evidence="2">Testis</tissue>
    </source>
</reference>
<dbReference type="InterPro" id="IPR043504">
    <property type="entry name" value="Peptidase_S1_PA_chymotrypsin"/>
</dbReference>
<name>A0ABD0WTE9_UMBPY</name>
<keyword evidence="3" id="KW-1185">Reference proteome</keyword>
<gene>
    <name evidence="2" type="ORF">UPYG_G00190760</name>
</gene>
<feature type="domain" description="Peptidase S1" evidence="1">
    <location>
        <begin position="5"/>
        <end position="65"/>
    </location>
</feature>
<dbReference type="AlphaFoldDB" id="A0ABD0WTE9"/>
<dbReference type="Proteomes" id="UP001557470">
    <property type="component" value="Unassembled WGS sequence"/>
</dbReference>
<proteinExistence type="predicted"/>
<organism evidence="2 3">
    <name type="scientific">Umbra pygmaea</name>
    <name type="common">Eastern mudminnow</name>
    <dbReference type="NCBI Taxonomy" id="75934"/>
    <lineage>
        <taxon>Eukaryota</taxon>
        <taxon>Metazoa</taxon>
        <taxon>Chordata</taxon>
        <taxon>Craniata</taxon>
        <taxon>Vertebrata</taxon>
        <taxon>Euteleostomi</taxon>
        <taxon>Actinopterygii</taxon>
        <taxon>Neopterygii</taxon>
        <taxon>Teleostei</taxon>
        <taxon>Protacanthopterygii</taxon>
        <taxon>Esociformes</taxon>
        <taxon>Umbridae</taxon>
        <taxon>Umbra</taxon>
    </lineage>
</organism>
<accession>A0ABD0WTE9</accession>
<dbReference type="EMBL" id="JAGEUA010000005">
    <property type="protein sequence ID" value="KAL0979860.1"/>
    <property type="molecule type" value="Genomic_DNA"/>
</dbReference>
<evidence type="ECO:0000259" key="1">
    <source>
        <dbReference type="Pfam" id="PF00089"/>
    </source>
</evidence>
<evidence type="ECO:0000313" key="3">
    <source>
        <dbReference type="Proteomes" id="UP001557470"/>
    </source>
</evidence>
<dbReference type="InterPro" id="IPR009003">
    <property type="entry name" value="Peptidase_S1_PA"/>
</dbReference>
<dbReference type="InterPro" id="IPR001254">
    <property type="entry name" value="Trypsin_dom"/>
</dbReference>
<dbReference type="Gene3D" id="2.40.10.10">
    <property type="entry name" value="Trypsin-like serine proteases"/>
    <property type="match status" value="1"/>
</dbReference>
<dbReference type="SUPFAM" id="SSF50494">
    <property type="entry name" value="Trypsin-like serine proteases"/>
    <property type="match status" value="1"/>
</dbReference>
<comment type="caution">
    <text evidence="2">The sequence shown here is derived from an EMBL/GenBank/DDBJ whole genome shotgun (WGS) entry which is preliminary data.</text>
</comment>
<protein>
    <recommendedName>
        <fullName evidence="1">Peptidase S1 domain-containing protein</fullName>
    </recommendedName>
</protein>